<dbReference type="RefSeq" id="WP_379828959.1">
    <property type="nucleotide sequence ID" value="NZ_JBHUHU010000001.1"/>
</dbReference>
<dbReference type="Gene3D" id="1.25.40.10">
    <property type="entry name" value="Tetratricopeptide repeat domain"/>
    <property type="match status" value="3"/>
</dbReference>
<evidence type="ECO:0000256" key="1">
    <source>
        <dbReference type="PROSITE-ProRule" id="PRU00339"/>
    </source>
</evidence>
<keyword evidence="1" id="KW-0802">TPR repeat</keyword>
<protein>
    <submittedName>
        <fullName evidence="2">Tetratricopeptide repeat protein</fullName>
    </submittedName>
</protein>
<dbReference type="Pfam" id="PF14559">
    <property type="entry name" value="TPR_19"/>
    <property type="match status" value="1"/>
</dbReference>
<keyword evidence="3" id="KW-1185">Reference proteome</keyword>
<dbReference type="PROSITE" id="PS51257">
    <property type="entry name" value="PROKAR_LIPOPROTEIN"/>
    <property type="match status" value="1"/>
</dbReference>
<dbReference type="InterPro" id="IPR019734">
    <property type="entry name" value="TPR_rpt"/>
</dbReference>
<dbReference type="Proteomes" id="UP001597342">
    <property type="component" value="Unassembled WGS sequence"/>
</dbReference>
<dbReference type="EMBL" id="JBHUHU010000001">
    <property type="protein sequence ID" value="MFD2098213.1"/>
    <property type="molecule type" value="Genomic_DNA"/>
</dbReference>
<dbReference type="SMART" id="SM00028">
    <property type="entry name" value="TPR"/>
    <property type="match status" value="3"/>
</dbReference>
<feature type="repeat" description="TPR" evidence="1">
    <location>
        <begin position="210"/>
        <end position="243"/>
    </location>
</feature>
<evidence type="ECO:0000313" key="2">
    <source>
        <dbReference type="EMBL" id="MFD2098213.1"/>
    </source>
</evidence>
<reference evidence="3" key="1">
    <citation type="journal article" date="2019" name="Int. J. Syst. Evol. Microbiol.">
        <title>The Global Catalogue of Microorganisms (GCM) 10K type strain sequencing project: providing services to taxonomists for standard genome sequencing and annotation.</title>
        <authorList>
            <consortium name="The Broad Institute Genomics Platform"/>
            <consortium name="The Broad Institute Genome Sequencing Center for Infectious Disease"/>
            <person name="Wu L."/>
            <person name="Ma J."/>
        </authorList>
    </citation>
    <scope>NUCLEOTIDE SEQUENCE [LARGE SCALE GENOMIC DNA]</scope>
    <source>
        <strain evidence="3">JCM 3389</strain>
    </source>
</reference>
<evidence type="ECO:0000313" key="3">
    <source>
        <dbReference type="Proteomes" id="UP001597342"/>
    </source>
</evidence>
<comment type="caution">
    <text evidence="2">The sequence shown here is derived from an EMBL/GenBank/DDBJ whole genome shotgun (WGS) entry which is preliminary data.</text>
</comment>
<dbReference type="PROSITE" id="PS50005">
    <property type="entry name" value="TPR"/>
    <property type="match status" value="1"/>
</dbReference>
<name>A0ABW4XVA8_9FLAO</name>
<proteinExistence type="predicted"/>
<dbReference type="SUPFAM" id="SSF48452">
    <property type="entry name" value="TPR-like"/>
    <property type="match status" value="1"/>
</dbReference>
<accession>A0ABW4XVA8</accession>
<organism evidence="2 3">
    <name type="scientific">Flagellimonas iocasae</name>
    <dbReference type="NCBI Taxonomy" id="2055905"/>
    <lineage>
        <taxon>Bacteria</taxon>
        <taxon>Pseudomonadati</taxon>
        <taxon>Bacteroidota</taxon>
        <taxon>Flavobacteriia</taxon>
        <taxon>Flavobacteriales</taxon>
        <taxon>Flavobacteriaceae</taxon>
        <taxon>Flagellimonas</taxon>
    </lineage>
</organism>
<gene>
    <name evidence="2" type="ORF">ACFSJE_00415</name>
</gene>
<sequence>MQKFKYILPLLMTMAMLSCNKEEGFRTDRKDYDRYLAEKPIKTTSKYFELWDNKIKTDSLQLLSLGNVAGEYNRFFQGTGDIKYLKMAEQSLQKAVDIAAVGKASYFRALARNYISQHRFKEALTLAQQAEKMGSGVNDTQALFFDVHMELGNYEIANSYLDSISNMSDFGYLIRLAKWNDHKGDLETAIRFMEKARAKAESSKNNGMLLWSYTNLADFYGHAGRIEESYRLYLKALQLDPKNAYAKKGIAWIVYSHERNGTEALRILDSILKKHQSPEYYLLKAEIAEFLGNEMLKLESLDDYYKKVQNFAYGDMYNAYNVDFYINMKVEEKAMKLAKKEVENRPTPESYGLLAYSYLKKGENKKALEIVKNHIEGKTFEPAVLSQAAEIYKASGNHGKVEELKKELMGAIYELGPLKETQILSL</sequence>
<dbReference type="InterPro" id="IPR011990">
    <property type="entry name" value="TPR-like_helical_dom_sf"/>
</dbReference>